<dbReference type="RefSeq" id="XP_011778870.1">
    <property type="nucleotide sequence ID" value="XM_011780568.1"/>
</dbReference>
<gene>
    <name evidence="3" type="ORF">TbgDal_X17090</name>
</gene>
<evidence type="ECO:0000256" key="2">
    <source>
        <dbReference type="SAM" id="Phobius"/>
    </source>
</evidence>
<evidence type="ECO:0000256" key="1">
    <source>
        <dbReference type="SAM" id="MobiDB-lite"/>
    </source>
</evidence>
<name>D0A048_TRYB9</name>
<feature type="compositionally biased region" description="Basic and acidic residues" evidence="1">
    <location>
        <begin position="266"/>
        <end position="277"/>
    </location>
</feature>
<keyword evidence="2" id="KW-1133">Transmembrane helix</keyword>
<keyword evidence="2" id="KW-0472">Membrane</keyword>
<evidence type="ECO:0000313" key="4">
    <source>
        <dbReference type="Proteomes" id="UP000002316"/>
    </source>
</evidence>
<reference evidence="4" key="1">
    <citation type="journal article" date="2010" name="PLoS Negl. Trop. Dis.">
        <title>The genome sequence of Trypanosoma brucei gambiense, causative agent of chronic human african trypanosomiasis.</title>
        <authorList>
            <person name="Jackson A.P."/>
            <person name="Sanders M."/>
            <person name="Berry A."/>
            <person name="McQuillan J."/>
            <person name="Aslett M.A."/>
            <person name="Quail M.A."/>
            <person name="Chukualim B."/>
            <person name="Capewell P."/>
            <person name="MacLeod A."/>
            <person name="Melville S.E."/>
            <person name="Gibson W."/>
            <person name="Barry J.D."/>
            <person name="Berriman M."/>
            <person name="Hertz-Fowler C."/>
        </authorList>
    </citation>
    <scope>NUCLEOTIDE SEQUENCE [LARGE SCALE GENOMIC DNA]</scope>
    <source>
        <strain evidence="4">MHOM/CI/86/DAL972</strain>
    </source>
</reference>
<feature type="transmembrane region" description="Helical" evidence="2">
    <location>
        <begin position="28"/>
        <end position="45"/>
    </location>
</feature>
<keyword evidence="2" id="KW-0812">Transmembrane</keyword>
<organism evidence="3 4">
    <name type="scientific">Trypanosoma brucei gambiense (strain MHOM/CI/86/DAL972)</name>
    <dbReference type="NCBI Taxonomy" id="679716"/>
    <lineage>
        <taxon>Eukaryota</taxon>
        <taxon>Discoba</taxon>
        <taxon>Euglenozoa</taxon>
        <taxon>Kinetoplastea</taxon>
        <taxon>Metakinetoplastina</taxon>
        <taxon>Trypanosomatida</taxon>
        <taxon>Trypanosomatidae</taxon>
        <taxon>Trypanosoma</taxon>
    </lineage>
</organism>
<dbReference type="AlphaFoldDB" id="D0A048"/>
<proteinExistence type="predicted"/>
<dbReference type="EMBL" id="FN554973">
    <property type="protein sequence ID" value="CBH16606.1"/>
    <property type="molecule type" value="Genomic_DNA"/>
</dbReference>
<protein>
    <submittedName>
        <fullName evidence="3">Uncharacterized protein</fullName>
    </submittedName>
</protein>
<dbReference type="KEGG" id="tbg:TbgDal_X17090"/>
<dbReference type="Proteomes" id="UP000002316">
    <property type="component" value="Chromosome 10"/>
</dbReference>
<dbReference type="GeneID" id="23864942"/>
<feature type="region of interest" description="Disordered" evidence="1">
    <location>
        <begin position="254"/>
        <end position="284"/>
    </location>
</feature>
<sequence length="284" mass="31463">MCGAVAAYLSFIPQIVLAATLHVITSSLTVALALSSLWFPFILLLTTPRLSTALTVDTPTRTSFFFLISLPLNSTISHFCVHSSSNMRRTFLRLGGGGGDLFPTSKAAAHLEPQWVMERRPPPPPGPGKCYVTVHKIGTKSGSKWQLLQPHIHTLEMISMDSPPPHKLDVPRPTARAAASFVAGVKSSLEHARKQTTSVSGIAAANIAEKKRCEARMKTRDYAEGKRPVRERPGWEATTDVVELSEWLHKRVNDHRKIVSDNSNGYEREYTPWEKKPVPPQIKK</sequence>
<evidence type="ECO:0000313" key="3">
    <source>
        <dbReference type="EMBL" id="CBH16606.1"/>
    </source>
</evidence>
<dbReference type="VEuPathDB" id="TriTrypDB:Tbg972.10.17090"/>
<accession>D0A048</accession>
<dbReference type="OrthoDB" id="276757at2759"/>